<evidence type="ECO:0000256" key="5">
    <source>
        <dbReference type="ARBA" id="ARBA00023163"/>
    </source>
</evidence>
<dbReference type="PROSITE" id="PS50110">
    <property type="entry name" value="RESPONSE_REGULATORY"/>
    <property type="match status" value="1"/>
</dbReference>
<dbReference type="GO" id="GO:0005524">
    <property type="term" value="F:ATP binding"/>
    <property type="evidence" value="ECO:0007669"/>
    <property type="project" value="UniProtKB-KW"/>
</dbReference>
<evidence type="ECO:0000313" key="8">
    <source>
        <dbReference type="EMBL" id="VAW02554.1"/>
    </source>
</evidence>
<dbReference type="FunFam" id="3.40.50.300:FF:000006">
    <property type="entry name" value="DNA-binding transcriptional regulator NtrC"/>
    <property type="match status" value="1"/>
</dbReference>
<proteinExistence type="predicted"/>
<reference evidence="8" key="1">
    <citation type="submission" date="2018-06" db="EMBL/GenBank/DDBJ databases">
        <authorList>
            <person name="Zhirakovskaya E."/>
        </authorList>
    </citation>
    <scope>NUCLEOTIDE SEQUENCE</scope>
</reference>
<evidence type="ECO:0000259" key="6">
    <source>
        <dbReference type="PROSITE" id="PS50045"/>
    </source>
</evidence>
<dbReference type="Gene3D" id="3.40.50.300">
    <property type="entry name" value="P-loop containing nucleotide triphosphate hydrolases"/>
    <property type="match status" value="1"/>
</dbReference>
<dbReference type="InterPro" id="IPR001789">
    <property type="entry name" value="Sig_transdc_resp-reg_receiver"/>
</dbReference>
<evidence type="ECO:0000256" key="2">
    <source>
        <dbReference type="ARBA" id="ARBA00022741"/>
    </source>
</evidence>
<dbReference type="Pfam" id="PF25601">
    <property type="entry name" value="AAA_lid_14"/>
    <property type="match status" value="1"/>
</dbReference>
<dbReference type="PANTHER" id="PTHR32071:SF17">
    <property type="entry name" value="TRANSCRIPTIONAL REGULATOR (NTRC FAMILY)"/>
    <property type="match status" value="1"/>
</dbReference>
<name>A0A3B0T176_9ZZZZ</name>
<dbReference type="GO" id="GO:0006355">
    <property type="term" value="P:regulation of DNA-templated transcription"/>
    <property type="evidence" value="ECO:0007669"/>
    <property type="project" value="InterPro"/>
</dbReference>
<dbReference type="SUPFAM" id="SSF52540">
    <property type="entry name" value="P-loop containing nucleoside triphosphate hydrolases"/>
    <property type="match status" value="1"/>
</dbReference>
<dbReference type="InterPro" id="IPR003593">
    <property type="entry name" value="AAA+_ATPase"/>
</dbReference>
<accession>A0A3B0T176</accession>
<dbReference type="Pfam" id="PF02954">
    <property type="entry name" value="HTH_8"/>
    <property type="match status" value="1"/>
</dbReference>
<dbReference type="Gene3D" id="1.10.8.60">
    <property type="match status" value="1"/>
</dbReference>
<dbReference type="GO" id="GO:0043565">
    <property type="term" value="F:sequence-specific DNA binding"/>
    <property type="evidence" value="ECO:0007669"/>
    <property type="project" value="InterPro"/>
</dbReference>
<dbReference type="Gene3D" id="3.40.50.2300">
    <property type="match status" value="1"/>
</dbReference>
<dbReference type="InterPro" id="IPR058031">
    <property type="entry name" value="AAA_lid_NorR"/>
</dbReference>
<dbReference type="SUPFAM" id="SSF46689">
    <property type="entry name" value="Homeodomain-like"/>
    <property type="match status" value="1"/>
</dbReference>
<dbReference type="SMART" id="SM00382">
    <property type="entry name" value="AAA"/>
    <property type="match status" value="1"/>
</dbReference>
<dbReference type="InterPro" id="IPR025944">
    <property type="entry name" value="Sigma_54_int_dom_CS"/>
</dbReference>
<evidence type="ECO:0000256" key="1">
    <source>
        <dbReference type="ARBA" id="ARBA00022553"/>
    </source>
</evidence>
<dbReference type="Pfam" id="PF00072">
    <property type="entry name" value="Response_reg"/>
    <property type="match status" value="1"/>
</dbReference>
<gene>
    <name evidence="8" type="ORF">MNBD_ALPHA06-1638</name>
</gene>
<dbReference type="AlphaFoldDB" id="A0A3B0T176"/>
<dbReference type="Gene3D" id="1.10.10.60">
    <property type="entry name" value="Homeodomain-like"/>
    <property type="match status" value="1"/>
</dbReference>
<dbReference type="SUPFAM" id="SSF52172">
    <property type="entry name" value="CheY-like"/>
    <property type="match status" value="1"/>
</dbReference>
<dbReference type="SMART" id="SM00448">
    <property type="entry name" value="REC"/>
    <property type="match status" value="1"/>
</dbReference>
<sequence>MSADILIVDDEEDIRELVSGILEDEGFQTRVAADATQALTAVQTRKPALVILDVWLHGSELDGLGVLEELKRLDEKLPVILISGHGTIETAVAAIRKGAFDFIEKPFKSERLLLLVRRALELRKLQRENTVLKARNVTTLDLIGVSQGINGIRQVIQKVAMANSRVLVLGGLGAGKETVARKIHLQSHRKNAEFVVINAATLDPDSVEKELFGVEDDRGRTTKTGLFEQAHMGTLYIDEVAEMPLQTQGKLLRILVGQRFRRVGGQSPVSVDVRVISSSSRNLPAEVAKGLFREDLYHRLNVVPVTVPSLNERREDIPELVRFFANRISQGSGLARREIGEDVMGWMQAAQWPGNVRQLRNYVEKLMILAKGNPGETITLQMMPEEGEGTSDKNGISVERLVSLSLREARVEFEREYLAVQISRFGGNISRTAAYIGMERSALHRKLKTLGIGSQRGRNEPEEPQS</sequence>
<organism evidence="8">
    <name type="scientific">hydrothermal vent metagenome</name>
    <dbReference type="NCBI Taxonomy" id="652676"/>
    <lineage>
        <taxon>unclassified sequences</taxon>
        <taxon>metagenomes</taxon>
        <taxon>ecological metagenomes</taxon>
    </lineage>
</organism>
<evidence type="ECO:0000256" key="3">
    <source>
        <dbReference type="ARBA" id="ARBA00022840"/>
    </source>
</evidence>
<dbReference type="InterPro" id="IPR011006">
    <property type="entry name" value="CheY-like_superfamily"/>
</dbReference>
<dbReference type="InterPro" id="IPR027417">
    <property type="entry name" value="P-loop_NTPase"/>
</dbReference>
<keyword evidence="4" id="KW-0805">Transcription regulation</keyword>
<keyword evidence="3" id="KW-0067">ATP-binding</keyword>
<dbReference type="GO" id="GO:0000160">
    <property type="term" value="P:phosphorelay signal transduction system"/>
    <property type="evidence" value="ECO:0007669"/>
    <property type="project" value="InterPro"/>
</dbReference>
<dbReference type="InterPro" id="IPR002197">
    <property type="entry name" value="HTH_Fis"/>
</dbReference>
<dbReference type="Pfam" id="PF00158">
    <property type="entry name" value="Sigma54_activat"/>
    <property type="match status" value="1"/>
</dbReference>
<evidence type="ECO:0000256" key="4">
    <source>
        <dbReference type="ARBA" id="ARBA00023015"/>
    </source>
</evidence>
<dbReference type="FunFam" id="3.40.50.2300:FF:000018">
    <property type="entry name" value="DNA-binding transcriptional regulator NtrC"/>
    <property type="match status" value="1"/>
</dbReference>
<dbReference type="PROSITE" id="PS00688">
    <property type="entry name" value="SIGMA54_INTERACT_3"/>
    <property type="match status" value="1"/>
</dbReference>
<keyword evidence="5" id="KW-0804">Transcription</keyword>
<keyword evidence="1" id="KW-0597">Phosphoprotein</keyword>
<dbReference type="InterPro" id="IPR002078">
    <property type="entry name" value="Sigma_54_int"/>
</dbReference>
<keyword evidence="2" id="KW-0547">Nucleotide-binding</keyword>
<evidence type="ECO:0000259" key="7">
    <source>
        <dbReference type="PROSITE" id="PS50110"/>
    </source>
</evidence>
<feature type="domain" description="Response regulatory" evidence="7">
    <location>
        <begin position="4"/>
        <end position="120"/>
    </location>
</feature>
<dbReference type="EMBL" id="UOEE01000342">
    <property type="protein sequence ID" value="VAW02554.1"/>
    <property type="molecule type" value="Genomic_DNA"/>
</dbReference>
<dbReference type="InterPro" id="IPR009057">
    <property type="entry name" value="Homeodomain-like_sf"/>
</dbReference>
<dbReference type="CDD" id="cd00009">
    <property type="entry name" value="AAA"/>
    <property type="match status" value="1"/>
</dbReference>
<feature type="domain" description="Sigma-54 factor interaction" evidence="6">
    <location>
        <begin position="142"/>
        <end position="368"/>
    </location>
</feature>
<protein>
    <submittedName>
        <fullName evidence="8">Nitrogen regulation protein NtrX</fullName>
    </submittedName>
</protein>
<dbReference type="PANTHER" id="PTHR32071">
    <property type="entry name" value="TRANSCRIPTIONAL REGULATORY PROTEIN"/>
    <property type="match status" value="1"/>
</dbReference>
<dbReference type="PROSITE" id="PS50045">
    <property type="entry name" value="SIGMA54_INTERACT_4"/>
    <property type="match status" value="1"/>
</dbReference>